<feature type="compositionally biased region" description="Low complexity" evidence="1">
    <location>
        <begin position="341"/>
        <end position="352"/>
    </location>
</feature>
<reference evidence="3" key="1">
    <citation type="submission" date="2019-01" db="EMBL/GenBank/DDBJ databases">
        <title>Draft genome sequences of three monokaryotic isolates of the white-rot basidiomycete fungus Dichomitus squalens.</title>
        <authorList>
            <consortium name="DOE Joint Genome Institute"/>
            <person name="Lopez S.C."/>
            <person name="Andreopoulos B."/>
            <person name="Pangilinan J."/>
            <person name="Lipzen A."/>
            <person name="Riley R."/>
            <person name="Ahrendt S."/>
            <person name="Ng V."/>
            <person name="Barry K."/>
            <person name="Daum C."/>
            <person name="Grigoriev I.V."/>
            <person name="Hilden K.S."/>
            <person name="Makela M.R."/>
            <person name="de Vries R.P."/>
        </authorList>
    </citation>
    <scope>NUCLEOTIDE SEQUENCE [LARGE SCALE GENOMIC DNA]</scope>
    <source>
        <strain evidence="3">OM18370.1</strain>
    </source>
</reference>
<feature type="domain" description="Mating-type protein A-alpha/beta 1 N-terminal" evidence="2">
    <location>
        <begin position="8"/>
        <end position="85"/>
    </location>
</feature>
<dbReference type="InterPro" id="IPR024333">
    <property type="entry name" value="Mating-type_A-alpha/beta_1_N"/>
</dbReference>
<dbReference type="Pfam" id="PF12731">
    <property type="entry name" value="Mating_N"/>
    <property type="match status" value="1"/>
</dbReference>
<proteinExistence type="predicted"/>
<dbReference type="OrthoDB" id="250329at2759"/>
<evidence type="ECO:0000313" key="3">
    <source>
        <dbReference type="EMBL" id="TBU34741.1"/>
    </source>
</evidence>
<accession>A0A4Q9N6G8</accession>
<name>A0A4Q9N6G8_9APHY</name>
<evidence type="ECO:0000259" key="2">
    <source>
        <dbReference type="Pfam" id="PF12731"/>
    </source>
</evidence>
<sequence>MALYKARLLSAEHDFLTSLNKGGDAIADFERRWERLLQDIDSAMEVSGLPSDVPALAHAVAVRIAALADTSAALLVSCDDLTSQFVDEVDSLLSQLSLSHDLVKSIPSPTLHESDTRPEFEPSRKRRRSRAEESSVDVSVKRYRAATTFTSPPSPSPSQSEAPTISEVASPRTEPTSRTCSRKRKRCLSGADMSPTRAGAKRLCAGPRLHAVSDTYCLSRPSERTCQTARSKQALTSTVEGLNPIAPFIDPVDIDAIDVAPDLALPVPPIEVPHDLLAGTAWPGAISHDMDTMLDFLVDHTVPHATFSWSTSSDSLSITDGLAPYDPADSLSNGPAEKRPTYSPSPASSPCSPSTPLPIPVSHLSHCDPFVGSVRLSGDSFSMFDGIDGITHVLDPLDWSPQWYQTPPPPFSEGELATTVEVDWKSLLDSLGSVIASPPPPYCLMSGTDLPSSGSAALAAMPLVKYCSSVMSPGASSFEDVASVRSGLTSKSAPCL</sequence>
<feature type="compositionally biased region" description="Basic and acidic residues" evidence="1">
    <location>
        <begin position="112"/>
        <end position="123"/>
    </location>
</feature>
<evidence type="ECO:0000256" key="1">
    <source>
        <dbReference type="SAM" id="MobiDB-lite"/>
    </source>
</evidence>
<dbReference type="EMBL" id="ML143388">
    <property type="protein sequence ID" value="TBU34741.1"/>
    <property type="molecule type" value="Genomic_DNA"/>
</dbReference>
<feature type="region of interest" description="Disordered" evidence="1">
    <location>
        <begin position="106"/>
        <end position="192"/>
    </location>
</feature>
<gene>
    <name evidence="3" type="ORF">BD311DRAFT_746712</name>
</gene>
<organism evidence="3">
    <name type="scientific">Dichomitus squalens</name>
    <dbReference type="NCBI Taxonomy" id="114155"/>
    <lineage>
        <taxon>Eukaryota</taxon>
        <taxon>Fungi</taxon>
        <taxon>Dikarya</taxon>
        <taxon>Basidiomycota</taxon>
        <taxon>Agaricomycotina</taxon>
        <taxon>Agaricomycetes</taxon>
        <taxon>Polyporales</taxon>
        <taxon>Polyporaceae</taxon>
        <taxon>Dichomitus</taxon>
    </lineage>
</organism>
<dbReference type="AlphaFoldDB" id="A0A4Q9N6G8"/>
<feature type="region of interest" description="Disordered" evidence="1">
    <location>
        <begin position="327"/>
        <end position="355"/>
    </location>
</feature>
<protein>
    <recommendedName>
        <fullName evidence="2">Mating-type protein A-alpha/beta 1 N-terminal domain-containing protein</fullName>
    </recommendedName>
</protein>
<feature type="compositionally biased region" description="Low complexity" evidence="1">
    <location>
        <begin position="145"/>
        <end position="164"/>
    </location>
</feature>
<dbReference type="Proteomes" id="UP000292957">
    <property type="component" value="Unassembled WGS sequence"/>
</dbReference>